<protein>
    <submittedName>
        <fullName evidence="2">Uncharacterized protein</fullName>
    </submittedName>
</protein>
<dbReference type="EMBL" id="KB515918">
    <property type="protein sequence ID" value="EMP39716.1"/>
    <property type="molecule type" value="Genomic_DNA"/>
</dbReference>
<gene>
    <name evidence="2" type="ORF">UY3_03100</name>
</gene>
<reference evidence="3" key="1">
    <citation type="journal article" date="2013" name="Nat. Genet.">
        <title>The draft genomes of soft-shell turtle and green sea turtle yield insights into the development and evolution of the turtle-specific body plan.</title>
        <authorList>
            <person name="Wang Z."/>
            <person name="Pascual-Anaya J."/>
            <person name="Zadissa A."/>
            <person name="Li W."/>
            <person name="Niimura Y."/>
            <person name="Huang Z."/>
            <person name="Li C."/>
            <person name="White S."/>
            <person name="Xiong Z."/>
            <person name="Fang D."/>
            <person name="Wang B."/>
            <person name="Ming Y."/>
            <person name="Chen Y."/>
            <person name="Zheng Y."/>
            <person name="Kuraku S."/>
            <person name="Pignatelli M."/>
            <person name="Herrero J."/>
            <person name="Beal K."/>
            <person name="Nozawa M."/>
            <person name="Li Q."/>
            <person name="Wang J."/>
            <person name="Zhang H."/>
            <person name="Yu L."/>
            <person name="Shigenobu S."/>
            <person name="Wang J."/>
            <person name="Liu J."/>
            <person name="Flicek P."/>
            <person name="Searle S."/>
            <person name="Wang J."/>
            <person name="Kuratani S."/>
            <person name="Yin Y."/>
            <person name="Aken B."/>
            <person name="Zhang G."/>
            <person name="Irie N."/>
        </authorList>
    </citation>
    <scope>NUCLEOTIDE SEQUENCE [LARGE SCALE GENOMIC DNA]</scope>
</reference>
<organism evidence="2 3">
    <name type="scientific">Chelonia mydas</name>
    <name type="common">Green sea-turtle</name>
    <name type="synonym">Chelonia agassizi</name>
    <dbReference type="NCBI Taxonomy" id="8469"/>
    <lineage>
        <taxon>Eukaryota</taxon>
        <taxon>Metazoa</taxon>
        <taxon>Chordata</taxon>
        <taxon>Craniata</taxon>
        <taxon>Vertebrata</taxon>
        <taxon>Euteleostomi</taxon>
        <taxon>Archelosauria</taxon>
        <taxon>Testudinata</taxon>
        <taxon>Testudines</taxon>
        <taxon>Cryptodira</taxon>
        <taxon>Durocryptodira</taxon>
        <taxon>Americhelydia</taxon>
        <taxon>Chelonioidea</taxon>
        <taxon>Cheloniidae</taxon>
        <taxon>Chelonia</taxon>
    </lineage>
</organism>
<name>M7BP80_CHEMY</name>
<dbReference type="AlphaFoldDB" id="M7BP80"/>
<feature type="region of interest" description="Disordered" evidence="1">
    <location>
        <begin position="104"/>
        <end position="124"/>
    </location>
</feature>
<sequence length="365" mass="41180">MSMYKTPTEAKKPELPLGAPVRVQKRRPFYAYFANEAGPLLNPVFHPEIEPKKQEDFMEPQPFVKEKKDKVRKNLLSALEEADSKAEVGMEEEPVYEDMATEGPLEDSDVENQPINPKSWKDGDVVTGKATEVHDEIAETMTDGAPACGDSETNDTAWGCSEWLSNVDPKEHDETSSEDEEDKERWPLRRITMICTCCFCMKQDCKKKSVKSKEGDQQSCEDDVMADIIRAVVVKTIYHCLQKQLLENCAACVVGEPNSFSHPCIFWGRSEVFHQIRHISSKLNVTQLLNVIIAEGYELKKLNMTTETVTEVVKMIREVGETSDPVVLLVDLSNEVAAKIGRSVCSRIRKMDCKTFYMPAPHPKG</sequence>
<evidence type="ECO:0000256" key="1">
    <source>
        <dbReference type="SAM" id="MobiDB-lite"/>
    </source>
</evidence>
<accession>M7BP80</accession>
<keyword evidence="3" id="KW-1185">Reference proteome</keyword>
<evidence type="ECO:0000313" key="3">
    <source>
        <dbReference type="Proteomes" id="UP000031443"/>
    </source>
</evidence>
<proteinExistence type="predicted"/>
<dbReference type="Proteomes" id="UP000031443">
    <property type="component" value="Unassembled WGS sequence"/>
</dbReference>
<evidence type="ECO:0000313" key="2">
    <source>
        <dbReference type="EMBL" id="EMP39716.1"/>
    </source>
</evidence>